<feature type="chain" id="PRO_5030710094" evidence="1">
    <location>
        <begin position="22"/>
        <end position="81"/>
    </location>
</feature>
<sequence>MKLALAAAAAPFLLLAPAVQAQSLHETHQLVWAPSGKTPVAHWRMRDKPACQPAQSHHQAGKTALPVRAKCDAQNISAKAR</sequence>
<protein>
    <submittedName>
        <fullName evidence="2">Uncharacterized protein</fullName>
    </submittedName>
</protein>
<dbReference type="EMBL" id="JAASQV010000004">
    <property type="protein sequence ID" value="NIJ66647.1"/>
    <property type="molecule type" value="Genomic_DNA"/>
</dbReference>
<organism evidence="2 3">
    <name type="scientific">Sphingomonas leidyi</name>
    <dbReference type="NCBI Taxonomy" id="68569"/>
    <lineage>
        <taxon>Bacteria</taxon>
        <taxon>Pseudomonadati</taxon>
        <taxon>Pseudomonadota</taxon>
        <taxon>Alphaproteobacteria</taxon>
        <taxon>Sphingomonadales</taxon>
        <taxon>Sphingomonadaceae</taxon>
        <taxon>Sphingomonas</taxon>
    </lineage>
</organism>
<comment type="caution">
    <text evidence="2">The sequence shown here is derived from an EMBL/GenBank/DDBJ whole genome shotgun (WGS) entry which is preliminary data.</text>
</comment>
<dbReference type="AlphaFoldDB" id="A0A7X5V3J5"/>
<evidence type="ECO:0000256" key="1">
    <source>
        <dbReference type="SAM" id="SignalP"/>
    </source>
</evidence>
<accession>A0A7X5V3J5</accession>
<proteinExistence type="predicted"/>
<evidence type="ECO:0000313" key="2">
    <source>
        <dbReference type="EMBL" id="NIJ66647.1"/>
    </source>
</evidence>
<dbReference type="Proteomes" id="UP000564677">
    <property type="component" value="Unassembled WGS sequence"/>
</dbReference>
<reference evidence="2 3" key="1">
    <citation type="submission" date="2020-03" db="EMBL/GenBank/DDBJ databases">
        <title>Genomic Encyclopedia of Type Strains, Phase IV (KMG-IV): sequencing the most valuable type-strain genomes for metagenomic binning, comparative biology and taxonomic classification.</title>
        <authorList>
            <person name="Goeker M."/>
        </authorList>
    </citation>
    <scope>NUCLEOTIDE SEQUENCE [LARGE SCALE GENOMIC DNA]</scope>
    <source>
        <strain evidence="2 3">DSM 4733</strain>
    </source>
</reference>
<dbReference type="RefSeq" id="WP_167300979.1">
    <property type="nucleotide sequence ID" value="NZ_CP170557.1"/>
</dbReference>
<evidence type="ECO:0000313" key="3">
    <source>
        <dbReference type="Proteomes" id="UP000564677"/>
    </source>
</evidence>
<keyword evidence="3" id="KW-1185">Reference proteome</keyword>
<keyword evidence="1" id="KW-0732">Signal</keyword>
<feature type="signal peptide" evidence="1">
    <location>
        <begin position="1"/>
        <end position="21"/>
    </location>
</feature>
<gene>
    <name evidence="2" type="ORF">FHR20_003623</name>
</gene>
<name>A0A7X5V3J5_9SPHN</name>